<dbReference type="EMBL" id="CAXHTA020000015">
    <property type="protein sequence ID" value="CAL5226043.1"/>
    <property type="molecule type" value="Genomic_DNA"/>
</dbReference>
<organism evidence="2 3">
    <name type="scientific">Coccomyxa viridis</name>
    <dbReference type="NCBI Taxonomy" id="1274662"/>
    <lineage>
        <taxon>Eukaryota</taxon>
        <taxon>Viridiplantae</taxon>
        <taxon>Chlorophyta</taxon>
        <taxon>core chlorophytes</taxon>
        <taxon>Trebouxiophyceae</taxon>
        <taxon>Trebouxiophyceae incertae sedis</taxon>
        <taxon>Coccomyxaceae</taxon>
        <taxon>Coccomyxa</taxon>
    </lineage>
</organism>
<feature type="chain" id="PRO_5046729146" evidence="1">
    <location>
        <begin position="19"/>
        <end position="357"/>
    </location>
</feature>
<name>A0ABP1G7R5_9CHLO</name>
<keyword evidence="3" id="KW-1185">Reference proteome</keyword>
<reference evidence="2 3" key="1">
    <citation type="submission" date="2024-06" db="EMBL/GenBank/DDBJ databases">
        <authorList>
            <person name="Kraege A."/>
            <person name="Thomma B."/>
        </authorList>
    </citation>
    <scope>NUCLEOTIDE SEQUENCE [LARGE SCALE GENOMIC DNA]</scope>
</reference>
<proteinExistence type="predicted"/>
<dbReference type="Proteomes" id="UP001497392">
    <property type="component" value="Unassembled WGS sequence"/>
</dbReference>
<protein>
    <submittedName>
        <fullName evidence="2">G8855 protein</fullName>
    </submittedName>
</protein>
<gene>
    <name evidence="2" type="primary">g8855</name>
    <name evidence="2" type="ORF">VP750_LOCUS7949</name>
</gene>
<evidence type="ECO:0000313" key="3">
    <source>
        <dbReference type="Proteomes" id="UP001497392"/>
    </source>
</evidence>
<comment type="caution">
    <text evidence="2">The sequence shown here is derived from an EMBL/GenBank/DDBJ whole genome shotgun (WGS) entry which is preliminary data.</text>
</comment>
<evidence type="ECO:0000256" key="1">
    <source>
        <dbReference type="SAM" id="SignalP"/>
    </source>
</evidence>
<feature type="signal peptide" evidence="1">
    <location>
        <begin position="1"/>
        <end position="18"/>
    </location>
</feature>
<sequence>MHLAAGIALAAFSTAALAARGLLGPALQQSTRCTDLTIEVHGLDQTTQAAFRGIAAEWANASDRYSRNYDAHTAQQALAPFQIPGSSVMSRCDYSTVAQDCSGNKDRALHPGSSPAGAAALPMSTKLQLSLSQPDGVMLMSASTGACATMKGGNWLACPNVTLGQCLYQSTHPVLPQPQYWVLSNHSIARVVGVTQPGYQWSATTISGANVSGALPSGMPDQEKWLVLPLPAPVNMCTQPEQTAPPTCRPVPYPVMIMREPAASNQGVLCAALLGDDSSSRGSVDTSGVEDLSVPKGDVAMDGAVTMHECHPSHASQIWQVMSISGEPMDLTSGTPRCPGVLASAPKEAASLSAIGG</sequence>
<evidence type="ECO:0000313" key="2">
    <source>
        <dbReference type="EMBL" id="CAL5226043.1"/>
    </source>
</evidence>
<keyword evidence="1" id="KW-0732">Signal</keyword>
<accession>A0ABP1G7R5</accession>